<name>A0A285P510_NATPI</name>
<evidence type="ECO:0000313" key="3">
    <source>
        <dbReference type="Proteomes" id="UP000219453"/>
    </source>
</evidence>
<evidence type="ECO:0000313" key="2">
    <source>
        <dbReference type="EMBL" id="SNZ15246.1"/>
    </source>
</evidence>
<keyword evidence="1" id="KW-1133">Transmembrane helix</keyword>
<reference evidence="2 3" key="1">
    <citation type="submission" date="2017-09" db="EMBL/GenBank/DDBJ databases">
        <authorList>
            <person name="Ehlers B."/>
            <person name="Leendertz F.H."/>
        </authorList>
    </citation>
    <scope>NUCLEOTIDE SEQUENCE [LARGE SCALE GENOMIC DNA]</scope>
    <source>
        <strain evidence="2 3">DSM 27208</strain>
    </source>
</reference>
<dbReference type="RefSeq" id="WP_218839187.1">
    <property type="nucleotide sequence ID" value="NZ_OBEJ01000003.1"/>
</dbReference>
<dbReference type="Proteomes" id="UP000219453">
    <property type="component" value="Unassembled WGS sequence"/>
</dbReference>
<organism evidence="2 3">
    <name type="scientific">Natronoarchaeum philippinense</name>
    <dbReference type="NCBI Taxonomy" id="558529"/>
    <lineage>
        <taxon>Archaea</taxon>
        <taxon>Methanobacteriati</taxon>
        <taxon>Methanobacteriota</taxon>
        <taxon>Stenosarchaea group</taxon>
        <taxon>Halobacteria</taxon>
        <taxon>Halobacteriales</taxon>
        <taxon>Natronoarchaeaceae</taxon>
    </lineage>
</organism>
<accession>A0A285P510</accession>
<proteinExistence type="predicted"/>
<feature type="transmembrane region" description="Helical" evidence="1">
    <location>
        <begin position="98"/>
        <end position="124"/>
    </location>
</feature>
<dbReference type="InterPro" id="IPR040493">
    <property type="entry name" value="DUF5518"/>
</dbReference>
<protein>
    <recommendedName>
        <fullName evidence="4">DUF5518 domain-containing protein</fullName>
    </recommendedName>
</protein>
<dbReference type="AlphaFoldDB" id="A0A285P510"/>
<keyword evidence="1" id="KW-0472">Membrane</keyword>
<dbReference type="OrthoDB" id="222327at2157"/>
<dbReference type="Pfam" id="PF17647">
    <property type="entry name" value="DUF5518"/>
    <property type="match status" value="1"/>
</dbReference>
<evidence type="ECO:0000256" key="1">
    <source>
        <dbReference type="SAM" id="Phobius"/>
    </source>
</evidence>
<keyword evidence="1" id="KW-0812">Transmembrane</keyword>
<sequence>MSPIGSPFDDLSDTWRFALLGGLASIPFTAYGYWQTGSEMSFAPVFFGAILAGFVAKRKTGTARGVGVRTGLVGGLPGLWVAADILSATSGLAGPSWFVASGFVLALGAALLVVLLSAGIAALVGKVGASVGGGLAGSTGPRRPPAASS</sequence>
<keyword evidence="3" id="KW-1185">Reference proteome</keyword>
<feature type="transmembrane region" description="Helical" evidence="1">
    <location>
        <begin position="15"/>
        <end position="34"/>
    </location>
</feature>
<feature type="transmembrane region" description="Helical" evidence="1">
    <location>
        <begin position="68"/>
        <end position="86"/>
    </location>
</feature>
<dbReference type="EMBL" id="OBEJ01000003">
    <property type="protein sequence ID" value="SNZ15246.1"/>
    <property type="molecule type" value="Genomic_DNA"/>
</dbReference>
<gene>
    <name evidence="2" type="ORF">SAMN06269185_2432</name>
</gene>
<evidence type="ECO:0008006" key="4">
    <source>
        <dbReference type="Google" id="ProtNLM"/>
    </source>
</evidence>